<evidence type="ECO:0000256" key="16">
    <source>
        <dbReference type="PIRSR" id="PIRSR602401-1"/>
    </source>
</evidence>
<evidence type="ECO:0000256" key="7">
    <source>
        <dbReference type="ARBA" id="ARBA00022617"/>
    </source>
</evidence>
<evidence type="ECO:0000256" key="9">
    <source>
        <dbReference type="ARBA" id="ARBA00022824"/>
    </source>
</evidence>
<dbReference type="SUPFAM" id="SSF48264">
    <property type="entry name" value="Cytochrome P450"/>
    <property type="match status" value="1"/>
</dbReference>
<evidence type="ECO:0000256" key="6">
    <source>
        <dbReference type="ARBA" id="ARBA00012109"/>
    </source>
</evidence>
<evidence type="ECO:0000313" key="19">
    <source>
        <dbReference type="EMBL" id="KAL0849739.1"/>
    </source>
</evidence>
<dbReference type="InterPro" id="IPR050476">
    <property type="entry name" value="Insect_CytP450_Detox"/>
</dbReference>
<keyword evidence="14" id="KW-0472">Membrane</keyword>
<dbReference type="InterPro" id="IPR036396">
    <property type="entry name" value="Cyt_P450_sf"/>
</dbReference>
<evidence type="ECO:0000256" key="17">
    <source>
        <dbReference type="RuleBase" id="RU000461"/>
    </source>
</evidence>
<sequence>MWLILLSVCVILVLWLVFRTGNKDCWKKQNVVQLDSDLFFKFMLENRSIAEVYKNVYDNNPKEPYVGGFVNKVPALILRDLQCVQTVLATEFESFHHRGIKFNDNDLLADNVVSISDYQRWKTIRQKLTPIFTSSKLKCMTHVIDNSARDFVEMLKNHKEMTEKPFVALYTYTTASIAASVFGIDTQIKNTMESPFLEMSWKSVEPSFVTNVKFAISALSPTLFKLLRLKVFGEHEDFFIGAVKDVLEARRNNPQMVNDFIGLCMELQKAGTMKDNPTGYELEPTDELLAAQAFFFFVAGTDTGANTMHFTLLELSSNPDVLKKLHEEIDKKFEETNEKITYDAIDSFVYLDMVISEAMRKYPPVGFLQRECTRNIVLPVGNVKVEKGNIVVVPVYAIHRDEQLYPNPDKFDPERFAPSNIANLPKFGYLPFGEGKRICLGSRYARIQVKAGLAYLLRSFTLKPQNYQPKRFEKSFFALRDTNAKYELILRKNA</sequence>
<keyword evidence="18" id="KW-0732">Signal</keyword>
<proteinExistence type="inferred from homology"/>
<dbReference type="GO" id="GO:0046872">
    <property type="term" value="F:metal ion binding"/>
    <property type="evidence" value="ECO:0007669"/>
    <property type="project" value="UniProtKB-KW"/>
</dbReference>
<feature type="signal peptide" evidence="18">
    <location>
        <begin position="1"/>
        <end position="21"/>
    </location>
</feature>
<gene>
    <name evidence="19" type="ORF">ABMA28_011697</name>
</gene>
<evidence type="ECO:0000256" key="18">
    <source>
        <dbReference type="SAM" id="SignalP"/>
    </source>
</evidence>
<evidence type="ECO:0000313" key="20">
    <source>
        <dbReference type="Proteomes" id="UP001549921"/>
    </source>
</evidence>
<evidence type="ECO:0000256" key="4">
    <source>
        <dbReference type="ARBA" id="ARBA00004406"/>
    </source>
</evidence>
<dbReference type="Gene3D" id="1.10.630.10">
    <property type="entry name" value="Cytochrome P450"/>
    <property type="match status" value="1"/>
</dbReference>
<protein>
    <recommendedName>
        <fullName evidence="6">unspecific monooxygenase</fullName>
        <ecNumber evidence="6">1.14.14.1</ecNumber>
    </recommendedName>
</protein>
<comment type="catalytic activity">
    <reaction evidence="15">
        <text>an organic molecule + reduced [NADPH--hemoprotein reductase] + O2 = an alcohol + oxidized [NADPH--hemoprotein reductase] + H2O + H(+)</text>
        <dbReference type="Rhea" id="RHEA:17149"/>
        <dbReference type="Rhea" id="RHEA-COMP:11964"/>
        <dbReference type="Rhea" id="RHEA-COMP:11965"/>
        <dbReference type="ChEBI" id="CHEBI:15377"/>
        <dbReference type="ChEBI" id="CHEBI:15378"/>
        <dbReference type="ChEBI" id="CHEBI:15379"/>
        <dbReference type="ChEBI" id="CHEBI:30879"/>
        <dbReference type="ChEBI" id="CHEBI:57618"/>
        <dbReference type="ChEBI" id="CHEBI:58210"/>
        <dbReference type="ChEBI" id="CHEBI:142491"/>
        <dbReference type="EC" id="1.14.14.1"/>
    </reaction>
</comment>
<evidence type="ECO:0000256" key="13">
    <source>
        <dbReference type="ARBA" id="ARBA00023033"/>
    </source>
</evidence>
<name>A0ABD0TKC3_LOXSC</name>
<comment type="cofactor">
    <cofactor evidence="1 16">
        <name>heme</name>
        <dbReference type="ChEBI" id="CHEBI:30413"/>
    </cofactor>
</comment>
<comment type="caution">
    <text evidence="19">The sequence shown here is derived from an EMBL/GenBank/DDBJ whole genome shotgun (WGS) entry which is preliminary data.</text>
</comment>
<reference evidence="19 20" key="1">
    <citation type="submission" date="2024-06" db="EMBL/GenBank/DDBJ databases">
        <title>A chromosome-level genome assembly of beet webworm, Loxostege sticticalis.</title>
        <authorList>
            <person name="Zhang Y."/>
        </authorList>
    </citation>
    <scope>NUCLEOTIDE SEQUENCE [LARGE SCALE GENOMIC DNA]</scope>
    <source>
        <strain evidence="19">AQ028</strain>
        <tissue evidence="19">Male pupae</tissue>
    </source>
</reference>
<dbReference type="GO" id="GO:0005789">
    <property type="term" value="C:endoplasmic reticulum membrane"/>
    <property type="evidence" value="ECO:0007669"/>
    <property type="project" value="UniProtKB-SubCell"/>
</dbReference>
<keyword evidence="8 16" id="KW-0479">Metal-binding</keyword>
<dbReference type="InterPro" id="IPR017972">
    <property type="entry name" value="Cyt_P450_CS"/>
</dbReference>
<keyword evidence="12 16" id="KW-0408">Iron</keyword>
<dbReference type="Pfam" id="PF00067">
    <property type="entry name" value="p450"/>
    <property type="match status" value="1"/>
</dbReference>
<dbReference type="CDD" id="cd11056">
    <property type="entry name" value="CYP6-like"/>
    <property type="match status" value="1"/>
</dbReference>
<feature type="binding site" description="axial binding residue" evidence="16">
    <location>
        <position position="439"/>
    </location>
    <ligand>
        <name>heme</name>
        <dbReference type="ChEBI" id="CHEBI:30413"/>
    </ligand>
    <ligandPart>
        <name>Fe</name>
        <dbReference type="ChEBI" id="CHEBI:18248"/>
    </ligandPart>
</feature>
<dbReference type="InterPro" id="IPR002401">
    <property type="entry name" value="Cyt_P450_E_grp-I"/>
</dbReference>
<evidence type="ECO:0000256" key="12">
    <source>
        <dbReference type="ARBA" id="ARBA00023004"/>
    </source>
</evidence>
<dbReference type="PANTHER" id="PTHR24292">
    <property type="entry name" value="CYTOCHROME P450"/>
    <property type="match status" value="1"/>
</dbReference>
<organism evidence="19 20">
    <name type="scientific">Loxostege sticticalis</name>
    <name type="common">Beet webworm moth</name>
    <dbReference type="NCBI Taxonomy" id="481309"/>
    <lineage>
        <taxon>Eukaryota</taxon>
        <taxon>Metazoa</taxon>
        <taxon>Ecdysozoa</taxon>
        <taxon>Arthropoda</taxon>
        <taxon>Hexapoda</taxon>
        <taxon>Insecta</taxon>
        <taxon>Pterygota</taxon>
        <taxon>Neoptera</taxon>
        <taxon>Endopterygota</taxon>
        <taxon>Lepidoptera</taxon>
        <taxon>Glossata</taxon>
        <taxon>Ditrysia</taxon>
        <taxon>Pyraloidea</taxon>
        <taxon>Crambidae</taxon>
        <taxon>Pyraustinae</taxon>
        <taxon>Loxostege</taxon>
    </lineage>
</organism>
<evidence type="ECO:0000256" key="10">
    <source>
        <dbReference type="ARBA" id="ARBA00022848"/>
    </source>
</evidence>
<comment type="similarity">
    <text evidence="5 17">Belongs to the cytochrome P450 family.</text>
</comment>
<dbReference type="PROSITE" id="PS00086">
    <property type="entry name" value="CYTOCHROME_P450"/>
    <property type="match status" value="1"/>
</dbReference>
<dbReference type="PRINTS" id="PR00463">
    <property type="entry name" value="EP450I"/>
</dbReference>
<accession>A0ABD0TKC3</accession>
<keyword evidence="11 17" id="KW-0560">Oxidoreductase</keyword>
<dbReference type="EC" id="1.14.14.1" evidence="6"/>
<dbReference type="PANTHER" id="PTHR24292:SF84">
    <property type="entry name" value="CYTOCHROME P450 28A5-RELATED"/>
    <property type="match status" value="1"/>
</dbReference>
<dbReference type="EMBL" id="JBEDNZ010000003">
    <property type="protein sequence ID" value="KAL0849739.1"/>
    <property type="molecule type" value="Genomic_DNA"/>
</dbReference>
<evidence type="ECO:0000256" key="3">
    <source>
        <dbReference type="ARBA" id="ARBA00004174"/>
    </source>
</evidence>
<keyword evidence="9" id="KW-0256">Endoplasmic reticulum</keyword>
<keyword evidence="13 17" id="KW-0503">Monooxygenase</keyword>
<evidence type="ECO:0000256" key="1">
    <source>
        <dbReference type="ARBA" id="ARBA00001971"/>
    </source>
</evidence>
<evidence type="ECO:0000256" key="8">
    <source>
        <dbReference type="ARBA" id="ARBA00022723"/>
    </source>
</evidence>
<evidence type="ECO:0000256" key="11">
    <source>
        <dbReference type="ARBA" id="ARBA00023002"/>
    </source>
</evidence>
<dbReference type="Proteomes" id="UP001549921">
    <property type="component" value="Unassembled WGS sequence"/>
</dbReference>
<dbReference type="PRINTS" id="PR00385">
    <property type="entry name" value="P450"/>
</dbReference>
<comment type="function">
    <text evidence="2">May be involved in the metabolism of insect hormones and in the breakdown of synthetic insecticides.</text>
</comment>
<keyword evidence="7 16" id="KW-0349">Heme</keyword>
<keyword evidence="10" id="KW-0492">Microsome</keyword>
<evidence type="ECO:0000256" key="14">
    <source>
        <dbReference type="ARBA" id="ARBA00023136"/>
    </source>
</evidence>
<dbReference type="AlphaFoldDB" id="A0ABD0TKC3"/>
<comment type="subcellular location">
    <subcellularLocation>
        <location evidence="4">Endoplasmic reticulum membrane</location>
        <topology evidence="4">Peripheral membrane protein</topology>
    </subcellularLocation>
    <subcellularLocation>
        <location evidence="3">Microsome membrane</location>
        <topology evidence="3">Peripheral membrane protein</topology>
    </subcellularLocation>
</comment>
<evidence type="ECO:0000256" key="5">
    <source>
        <dbReference type="ARBA" id="ARBA00010617"/>
    </source>
</evidence>
<dbReference type="InterPro" id="IPR001128">
    <property type="entry name" value="Cyt_P450"/>
</dbReference>
<dbReference type="FunFam" id="1.10.630.10:FF:000182">
    <property type="entry name" value="Cytochrome P450 3A4"/>
    <property type="match status" value="1"/>
</dbReference>
<evidence type="ECO:0000256" key="2">
    <source>
        <dbReference type="ARBA" id="ARBA00003690"/>
    </source>
</evidence>
<evidence type="ECO:0000256" key="15">
    <source>
        <dbReference type="ARBA" id="ARBA00047827"/>
    </source>
</evidence>
<feature type="chain" id="PRO_5044866728" description="unspecific monooxygenase" evidence="18">
    <location>
        <begin position="22"/>
        <end position="494"/>
    </location>
</feature>
<dbReference type="GO" id="GO:0016712">
    <property type="term" value="F:oxidoreductase activity, acting on paired donors, with incorporation or reduction of molecular oxygen, reduced flavin or flavoprotein as one donor, and incorporation of one atom of oxygen"/>
    <property type="evidence" value="ECO:0007669"/>
    <property type="project" value="UniProtKB-EC"/>
</dbReference>